<evidence type="ECO:0000256" key="1">
    <source>
        <dbReference type="ARBA" id="ARBA00007847"/>
    </source>
</evidence>
<accession>A0A940NRB6</accession>
<keyword evidence="2" id="KW-0413">Isomerase</keyword>
<dbReference type="PANTHER" id="PTHR21198">
    <property type="entry name" value="GLUTAMATE RACEMASE"/>
    <property type="match status" value="1"/>
</dbReference>
<evidence type="ECO:0000256" key="2">
    <source>
        <dbReference type="ARBA" id="ARBA00023235"/>
    </source>
</evidence>
<comment type="similarity">
    <text evidence="1">Belongs to the aspartate/glutamate racemases family.</text>
</comment>
<evidence type="ECO:0000313" key="4">
    <source>
        <dbReference type="Proteomes" id="UP000682134"/>
    </source>
</evidence>
<dbReference type="AlphaFoldDB" id="A0A940NRB6"/>
<comment type="caution">
    <text evidence="3">The sequence shown here is derived from an EMBL/GenBank/DDBJ whole genome shotgun (WGS) entry which is preliminary data.</text>
</comment>
<reference evidence="3" key="1">
    <citation type="submission" date="2021-04" db="EMBL/GenBank/DDBJ databases">
        <title>Genome seq and assembly of Bacillus sp.</title>
        <authorList>
            <person name="Chhetri G."/>
        </authorList>
    </citation>
    <scope>NUCLEOTIDE SEQUENCE</scope>
    <source>
        <strain evidence="3">RG28</strain>
    </source>
</reference>
<keyword evidence="4" id="KW-1185">Reference proteome</keyword>
<organism evidence="3 4">
    <name type="scientific">Gottfriedia endophytica</name>
    <dbReference type="NCBI Taxonomy" id="2820819"/>
    <lineage>
        <taxon>Bacteria</taxon>
        <taxon>Bacillati</taxon>
        <taxon>Bacillota</taxon>
        <taxon>Bacilli</taxon>
        <taxon>Bacillales</taxon>
        <taxon>Bacillaceae</taxon>
        <taxon>Gottfriedia</taxon>
    </lineage>
</organism>
<dbReference type="InterPro" id="IPR015942">
    <property type="entry name" value="Asp/Glu/hydantoin_racemase"/>
</dbReference>
<dbReference type="InterPro" id="IPR004380">
    <property type="entry name" value="Asp_race"/>
</dbReference>
<dbReference type="NCBIfam" id="TIGR00035">
    <property type="entry name" value="asp_race"/>
    <property type="match status" value="1"/>
</dbReference>
<dbReference type="Gene3D" id="3.40.50.1860">
    <property type="match status" value="2"/>
</dbReference>
<dbReference type="SUPFAM" id="SSF53681">
    <property type="entry name" value="Aspartate/glutamate racemase"/>
    <property type="match status" value="2"/>
</dbReference>
<protein>
    <submittedName>
        <fullName evidence="3">Aspartate/glutamate racemase family protein</fullName>
    </submittedName>
</protein>
<dbReference type="PANTHER" id="PTHR21198:SF7">
    <property type="entry name" value="ASPARTATE-GLUTAMATE RACEMASE FAMILY"/>
    <property type="match status" value="1"/>
</dbReference>
<dbReference type="GO" id="GO:0047661">
    <property type="term" value="F:amino-acid racemase activity"/>
    <property type="evidence" value="ECO:0007669"/>
    <property type="project" value="InterPro"/>
</dbReference>
<dbReference type="Proteomes" id="UP000682134">
    <property type="component" value="Unassembled WGS sequence"/>
</dbReference>
<gene>
    <name evidence="3" type="ORF">J5Y03_14455</name>
</gene>
<proteinExistence type="inferred from homology"/>
<sequence>MDYKLGVIGGMGPQATSVFFQKIIENTAAYKDQDHINMVILNHSTLPDRTSLILNQKEEILEYIYKDIQLLESIGVNHIAIPCNTVHYFYKEMNEITNISIINMVEETVKKIYKSCGKQSKVGILATSGTIKSGIYKEECEKYGLTLHIPNEEFHQKTMDIIYKDVKGELNTESSKLEEIIADLIHQEDYSCVILACTELSCIKLSDAVLPYCIDAMDVLVEKAITLSGNKLKKKSKSEVLST</sequence>
<evidence type="ECO:0000313" key="3">
    <source>
        <dbReference type="EMBL" id="MBP0726360.1"/>
    </source>
</evidence>
<dbReference type="Pfam" id="PF01177">
    <property type="entry name" value="Asp_Glu_race"/>
    <property type="match status" value="1"/>
</dbReference>
<dbReference type="EMBL" id="JAGIYQ010000010">
    <property type="protein sequence ID" value="MBP0726360.1"/>
    <property type="molecule type" value="Genomic_DNA"/>
</dbReference>
<dbReference type="InterPro" id="IPR001920">
    <property type="entry name" value="Asp/Glu_race"/>
</dbReference>
<dbReference type="RefSeq" id="WP_209406700.1">
    <property type="nucleotide sequence ID" value="NZ_JAGIYQ010000010.1"/>
</dbReference>
<name>A0A940NRB6_9BACI</name>